<dbReference type="AlphaFoldDB" id="A0A101JPQ4"/>
<dbReference type="Proteomes" id="UP000053937">
    <property type="component" value="Unassembled WGS sequence"/>
</dbReference>
<dbReference type="InterPro" id="IPR024078">
    <property type="entry name" value="LmbE-like_dom_sf"/>
</dbReference>
<dbReference type="OrthoDB" id="9790023at2"/>
<sequence>MNILYIYPHPDDESFGPAHVMSCQKRLGHEVHLLTLTRGGATKQRHKYGYSVEEMGRIRNREMFPVEKVLGLSGMTVLDLPDNALKEMDPREIERIVERHIESVQPQVVVTYPVHGISGFHDHLITHAVVKRVFADMKERRAWLRRLAFITLKEEDALKSPHFKLSGSTGDEIDCIVTVEECDIANNLKALDCYATFQETIEKSGIRNMVGRQAVFEIFQENHTPPLSDLFEGL</sequence>
<dbReference type="GO" id="GO:0016811">
    <property type="term" value="F:hydrolase activity, acting on carbon-nitrogen (but not peptide) bonds, in linear amides"/>
    <property type="evidence" value="ECO:0007669"/>
    <property type="project" value="TreeGrafter"/>
</dbReference>
<accession>A0A101JPQ4</accession>
<protein>
    <submittedName>
        <fullName evidence="1">GlcNAc-PI de-N-acetylase</fullName>
    </submittedName>
</protein>
<dbReference type="RefSeq" id="WP_059138687.1">
    <property type="nucleotide sequence ID" value="NZ_LMBR01000081.1"/>
</dbReference>
<dbReference type="InterPro" id="IPR003737">
    <property type="entry name" value="GlcNAc_PI_deacetylase-related"/>
</dbReference>
<dbReference type="Pfam" id="PF02585">
    <property type="entry name" value="PIG-L"/>
    <property type="match status" value="1"/>
</dbReference>
<evidence type="ECO:0000313" key="2">
    <source>
        <dbReference type="Proteomes" id="UP000053937"/>
    </source>
</evidence>
<dbReference type="Gene3D" id="3.40.50.10320">
    <property type="entry name" value="LmbE-like"/>
    <property type="match status" value="1"/>
</dbReference>
<dbReference type="EMBL" id="LMBR01000081">
    <property type="protein sequence ID" value="KUL30668.1"/>
    <property type="molecule type" value="Genomic_DNA"/>
</dbReference>
<gene>
    <name evidence="1" type="ORF">ASB62_03725</name>
</gene>
<evidence type="ECO:0000313" key="1">
    <source>
        <dbReference type="EMBL" id="KUL30668.1"/>
    </source>
</evidence>
<proteinExistence type="predicted"/>
<reference evidence="1 2" key="1">
    <citation type="submission" date="2015-10" db="EMBL/GenBank/DDBJ databases">
        <title>Draft Genome Sequence of Chlorobium limicola strain Frasassi Growing under Artificial Lighting in the Frasassi Cave System.</title>
        <authorList>
            <person name="Mansor M."/>
            <person name="Macalady J."/>
        </authorList>
    </citation>
    <scope>NUCLEOTIDE SEQUENCE [LARGE SCALE GENOMIC DNA]</scope>
    <source>
        <strain evidence="1 2">Frasassi</strain>
    </source>
</reference>
<keyword evidence="2" id="KW-1185">Reference proteome</keyword>
<comment type="caution">
    <text evidence="1">The sequence shown here is derived from an EMBL/GenBank/DDBJ whole genome shotgun (WGS) entry which is preliminary data.</text>
</comment>
<dbReference type="SUPFAM" id="SSF102588">
    <property type="entry name" value="LmbE-like"/>
    <property type="match status" value="1"/>
</dbReference>
<dbReference type="PANTHER" id="PTHR12993:SF11">
    <property type="entry name" value="N-ACETYLGLUCOSAMINYL-PHOSPHATIDYLINOSITOL DE-N-ACETYLASE"/>
    <property type="match status" value="1"/>
</dbReference>
<dbReference type="PANTHER" id="PTHR12993">
    <property type="entry name" value="N-ACETYLGLUCOSAMINYL-PHOSPHATIDYLINOSITOL DE-N-ACETYLASE-RELATED"/>
    <property type="match status" value="1"/>
</dbReference>
<name>A0A101JPQ4_CHLLI</name>
<organism evidence="1 2">
    <name type="scientific">Chlorobium limicola</name>
    <dbReference type="NCBI Taxonomy" id="1092"/>
    <lineage>
        <taxon>Bacteria</taxon>
        <taxon>Pseudomonadati</taxon>
        <taxon>Chlorobiota</taxon>
        <taxon>Chlorobiia</taxon>
        <taxon>Chlorobiales</taxon>
        <taxon>Chlorobiaceae</taxon>
        <taxon>Chlorobium/Pelodictyon group</taxon>
        <taxon>Chlorobium</taxon>
    </lineage>
</organism>